<keyword evidence="3" id="KW-1185">Reference proteome</keyword>
<gene>
    <name evidence="2" type="ORF">Scep_001182</name>
</gene>
<proteinExistence type="predicted"/>
<evidence type="ECO:0000313" key="2">
    <source>
        <dbReference type="EMBL" id="KAK9165991.1"/>
    </source>
</evidence>
<evidence type="ECO:0000313" key="3">
    <source>
        <dbReference type="Proteomes" id="UP001419268"/>
    </source>
</evidence>
<feature type="compositionally biased region" description="Low complexity" evidence="1">
    <location>
        <begin position="52"/>
        <end position="63"/>
    </location>
</feature>
<dbReference type="Proteomes" id="UP001419268">
    <property type="component" value="Unassembled WGS sequence"/>
</dbReference>
<reference evidence="2 3" key="1">
    <citation type="submission" date="2024-01" db="EMBL/GenBank/DDBJ databases">
        <title>Genome assemblies of Stephania.</title>
        <authorList>
            <person name="Yang L."/>
        </authorList>
    </citation>
    <scope>NUCLEOTIDE SEQUENCE [LARGE SCALE GENOMIC DNA]</scope>
    <source>
        <strain evidence="2">JXDWG</strain>
        <tissue evidence="2">Leaf</tissue>
    </source>
</reference>
<evidence type="ECO:0000256" key="1">
    <source>
        <dbReference type="SAM" id="MobiDB-lite"/>
    </source>
</evidence>
<protein>
    <submittedName>
        <fullName evidence="2">Uncharacterized protein</fullName>
    </submittedName>
</protein>
<name>A0AAP0L7X4_9MAGN</name>
<comment type="caution">
    <text evidence="2">The sequence shown here is derived from an EMBL/GenBank/DDBJ whole genome shotgun (WGS) entry which is preliminary data.</text>
</comment>
<feature type="region of interest" description="Disordered" evidence="1">
    <location>
        <begin position="1"/>
        <end position="104"/>
    </location>
</feature>
<dbReference type="EMBL" id="JBBNAG010000001">
    <property type="protein sequence ID" value="KAK9165991.1"/>
    <property type="molecule type" value="Genomic_DNA"/>
</dbReference>
<dbReference type="AlphaFoldDB" id="A0AAP0L7X4"/>
<sequence length="104" mass="11250">MTDQREASSAGGRRGLTGGRLPAAPTVGDSRQWEETTNAGSKRAQQRRQEAIRAGGRRAAAAAVQSTTTDRRPRVKLPTTGGIRITEDDERSSFLAPDGEMDRR</sequence>
<organism evidence="2 3">
    <name type="scientific">Stephania cephalantha</name>
    <dbReference type="NCBI Taxonomy" id="152367"/>
    <lineage>
        <taxon>Eukaryota</taxon>
        <taxon>Viridiplantae</taxon>
        <taxon>Streptophyta</taxon>
        <taxon>Embryophyta</taxon>
        <taxon>Tracheophyta</taxon>
        <taxon>Spermatophyta</taxon>
        <taxon>Magnoliopsida</taxon>
        <taxon>Ranunculales</taxon>
        <taxon>Menispermaceae</taxon>
        <taxon>Menispermoideae</taxon>
        <taxon>Cissampelideae</taxon>
        <taxon>Stephania</taxon>
    </lineage>
</organism>
<accession>A0AAP0L7X4</accession>